<dbReference type="SUPFAM" id="SSF56935">
    <property type="entry name" value="Porins"/>
    <property type="match status" value="1"/>
</dbReference>
<evidence type="ECO:0000256" key="1">
    <source>
        <dbReference type="SAM" id="SignalP"/>
    </source>
</evidence>
<reference evidence="2 3" key="1">
    <citation type="journal article" date="2019" name="ISME J.">
        <title>Genome analyses of uncultured TG2/ZB3 bacteria in 'Margulisbacteria' specifically attached to ectosymbiotic spirochetes of protists in the termite gut.</title>
        <authorList>
            <person name="Utami Y.D."/>
            <person name="Kuwahara H."/>
            <person name="Igai K."/>
            <person name="Murakami T."/>
            <person name="Sugaya K."/>
            <person name="Morikawa T."/>
            <person name="Nagura Y."/>
            <person name="Yuki M."/>
            <person name="Deevong P."/>
            <person name="Inoue T."/>
            <person name="Kihara K."/>
            <person name="Lo N."/>
            <person name="Yamada A."/>
            <person name="Ohkuma M."/>
            <person name="Hongoh Y."/>
        </authorList>
    </citation>
    <scope>NUCLEOTIDE SEQUENCE [LARGE SCALE GENOMIC DNA]</scope>
    <source>
        <strain evidence="2">NkOx7-02</strain>
    </source>
</reference>
<feature type="signal peptide" evidence="1">
    <location>
        <begin position="1"/>
        <end position="19"/>
    </location>
</feature>
<accession>A0A388TFV7</accession>
<dbReference type="EMBL" id="BGZO01000005">
    <property type="protein sequence ID" value="GBR75639.1"/>
    <property type="molecule type" value="Genomic_DNA"/>
</dbReference>
<name>A0A388TFV7_9BACT</name>
<dbReference type="Proteomes" id="UP000275925">
    <property type="component" value="Unassembled WGS sequence"/>
</dbReference>
<evidence type="ECO:0000313" key="2">
    <source>
        <dbReference type="EMBL" id="GBR75639.1"/>
    </source>
</evidence>
<keyword evidence="1" id="KW-0732">Signal</keyword>
<keyword evidence="3" id="KW-1185">Reference proteome</keyword>
<evidence type="ECO:0008006" key="4">
    <source>
        <dbReference type="Google" id="ProtNLM"/>
    </source>
</evidence>
<dbReference type="AlphaFoldDB" id="A0A388TFV7"/>
<feature type="chain" id="PRO_5017403079" description="PorV/PorQ family protein" evidence="1">
    <location>
        <begin position="20"/>
        <end position="364"/>
    </location>
</feature>
<organism evidence="2 3">
    <name type="scientific">Candidatus Termititenax persephonae</name>
    <dbReference type="NCBI Taxonomy" id="2218525"/>
    <lineage>
        <taxon>Bacteria</taxon>
        <taxon>Bacillati</taxon>
        <taxon>Candidatus Margulisiibacteriota</taxon>
        <taxon>Candidatus Termititenacia</taxon>
        <taxon>Candidatus Termititenacales</taxon>
        <taxon>Candidatus Termititenacaceae</taxon>
        <taxon>Candidatus Termititenax</taxon>
    </lineage>
</organism>
<gene>
    <name evidence="2" type="ORF">NO2_0293</name>
</gene>
<sequence>MRRWIGLLLICAASFAAFEVNGDGAPVDFTKIGSSARFWGMGKAGVALANDSGALLLNPASMALAHSLELSAMHTQTLGVSNYTLFNGVLPFNNKNLIFGFSFIHEDAGTIYETNGLDANGYPLKGGTIDNSNVVASLGFGGKLSLFGGQRNTYLGLLLKNHQRHLGELTAGGTALDLGVIYRLGHIFSLGLNVRNAWQSGLNYSVSERSGFEHYPTEYVAGFALTMLDNNLMLALDKAISETDSKTYFGLEYIIAETVSLRSGLADKDMTLGLGLRLVDLQFDVGYRYQDAPLDNQLYFSITYGNARSLFMDVPTDLEIIDAPRAEPEKIVVYPPPVEPPPQSTYNDKRTNVAIENRPEEITL</sequence>
<dbReference type="Gene3D" id="2.40.160.60">
    <property type="entry name" value="Outer membrane protein transport protein (OMPP1/FadL/TodX)"/>
    <property type="match status" value="1"/>
</dbReference>
<protein>
    <recommendedName>
        <fullName evidence="4">PorV/PorQ family protein</fullName>
    </recommendedName>
</protein>
<proteinExistence type="predicted"/>
<evidence type="ECO:0000313" key="3">
    <source>
        <dbReference type="Proteomes" id="UP000275925"/>
    </source>
</evidence>
<comment type="caution">
    <text evidence="2">The sequence shown here is derived from an EMBL/GenBank/DDBJ whole genome shotgun (WGS) entry which is preliminary data.</text>
</comment>